<evidence type="ECO:0000313" key="2">
    <source>
        <dbReference type="EMBL" id="WBV60829.1"/>
    </source>
</evidence>
<proteinExistence type="predicted"/>
<evidence type="ECO:0008006" key="4">
    <source>
        <dbReference type="Google" id="ProtNLM"/>
    </source>
</evidence>
<organism evidence="2 3">
    <name type="scientific">Chryseobacterium camelliae</name>
    <dbReference type="NCBI Taxonomy" id="1265445"/>
    <lineage>
        <taxon>Bacteria</taxon>
        <taxon>Pseudomonadati</taxon>
        <taxon>Bacteroidota</taxon>
        <taxon>Flavobacteriia</taxon>
        <taxon>Flavobacteriales</taxon>
        <taxon>Weeksellaceae</taxon>
        <taxon>Chryseobacterium group</taxon>
        <taxon>Chryseobacterium</taxon>
    </lineage>
</organism>
<feature type="signal peptide" evidence="1">
    <location>
        <begin position="1"/>
        <end position="20"/>
    </location>
</feature>
<sequence>MTKKLIIPFAFFLQSLYAPAQVQKIVKILNREIQKEVKAQQQDSANYYGEKFELIKPYSIKDSLEGKHKILILETRKKDSYKNVYYTVKQQVELSKVKAIVKDINIIFTTEPNASKVTETDENGKEENYNGDLFFLNLSHEKKNEKLADELIHAFKKAGYSIRKDYWYD</sequence>
<keyword evidence="1" id="KW-0732">Signal</keyword>
<accession>A0ABY7QMD8</accession>
<keyword evidence="3" id="KW-1185">Reference proteome</keyword>
<evidence type="ECO:0000313" key="3">
    <source>
        <dbReference type="Proteomes" id="UP001210978"/>
    </source>
</evidence>
<dbReference type="RefSeq" id="WP_271149141.1">
    <property type="nucleotide sequence ID" value="NZ_CP115859.1"/>
</dbReference>
<evidence type="ECO:0000256" key="1">
    <source>
        <dbReference type="SAM" id="SignalP"/>
    </source>
</evidence>
<name>A0ABY7QMD8_9FLAO</name>
<feature type="chain" id="PRO_5046644230" description="DUF4468 domain-containing protein" evidence="1">
    <location>
        <begin position="21"/>
        <end position="169"/>
    </location>
</feature>
<dbReference type="Proteomes" id="UP001210978">
    <property type="component" value="Chromosome"/>
</dbReference>
<gene>
    <name evidence="2" type="ORF">PFY12_01610</name>
</gene>
<protein>
    <recommendedName>
        <fullName evidence="4">DUF4468 domain-containing protein</fullName>
    </recommendedName>
</protein>
<reference evidence="2 3" key="1">
    <citation type="submission" date="2023-01" db="EMBL/GenBank/DDBJ databases">
        <title>Complete genome of Chryseobacterium camelliae VAN22-5A.</title>
        <authorList>
            <person name="Zong G."/>
            <person name="Cao G."/>
        </authorList>
    </citation>
    <scope>NUCLEOTIDE SEQUENCE [LARGE SCALE GENOMIC DNA]</scope>
    <source>
        <strain evidence="2 3">VAN22-5A</strain>
    </source>
</reference>
<dbReference type="EMBL" id="CP115859">
    <property type="protein sequence ID" value="WBV60829.1"/>
    <property type="molecule type" value="Genomic_DNA"/>
</dbReference>